<organism evidence="10 11">
    <name type="scientific">Zea mays</name>
    <name type="common">Maize</name>
    <dbReference type="NCBI Taxonomy" id="4577"/>
    <lineage>
        <taxon>Eukaryota</taxon>
        <taxon>Viridiplantae</taxon>
        <taxon>Streptophyta</taxon>
        <taxon>Embryophyta</taxon>
        <taxon>Tracheophyta</taxon>
        <taxon>Spermatophyta</taxon>
        <taxon>Magnoliopsida</taxon>
        <taxon>Liliopsida</taxon>
        <taxon>Poales</taxon>
        <taxon>Poaceae</taxon>
        <taxon>PACMAD clade</taxon>
        <taxon>Panicoideae</taxon>
        <taxon>Andropogonodae</taxon>
        <taxon>Andropogoneae</taxon>
        <taxon>Tripsacinae</taxon>
        <taxon>Zea</taxon>
    </lineage>
</organism>
<evidence type="ECO:0000256" key="9">
    <source>
        <dbReference type="SAM" id="SignalP"/>
    </source>
</evidence>
<dbReference type="InterPro" id="IPR029063">
    <property type="entry name" value="SAM-dependent_MTases_sf"/>
</dbReference>
<dbReference type="InterPro" id="IPR003358">
    <property type="entry name" value="tRNA_(Gua-N-7)_MeTrfase_Trmb"/>
</dbReference>
<dbReference type="AlphaFoldDB" id="A0A804RNL2"/>
<feature type="transmembrane region" description="Helical" evidence="8">
    <location>
        <begin position="320"/>
        <end position="342"/>
    </location>
</feature>
<evidence type="ECO:0000313" key="11">
    <source>
        <dbReference type="Proteomes" id="UP000007305"/>
    </source>
</evidence>
<reference evidence="10" key="1">
    <citation type="submission" date="2021-05" db="UniProtKB">
        <authorList>
            <consortium name="EnsemblPlants"/>
        </authorList>
    </citation>
    <scope>IDENTIFICATION</scope>
    <source>
        <strain evidence="10">cv. B73</strain>
    </source>
</reference>
<evidence type="ECO:0000256" key="5">
    <source>
        <dbReference type="ARBA" id="ARBA00022691"/>
    </source>
</evidence>
<dbReference type="PANTHER" id="PTHR23417">
    <property type="entry name" value="3-DEOXY-D-MANNO-OCTULOSONIC-ACID TRANSFERASE/TRNA GUANINE-N 7 - -METHYLTRANSFERASE"/>
    <property type="match status" value="1"/>
</dbReference>
<dbReference type="Gramene" id="Zm00001eb440460_T002">
    <property type="protein sequence ID" value="Zm00001eb440460_P002"/>
    <property type="gene ID" value="Zm00001eb440460"/>
</dbReference>
<evidence type="ECO:0000256" key="6">
    <source>
        <dbReference type="ARBA" id="ARBA00022694"/>
    </source>
</evidence>
<dbReference type="InterPro" id="IPR036322">
    <property type="entry name" value="WD40_repeat_dom_sf"/>
</dbReference>
<keyword evidence="3" id="KW-0489">Methyltransferase</keyword>
<dbReference type="GO" id="GO:0043527">
    <property type="term" value="C:tRNA methyltransferase complex"/>
    <property type="evidence" value="ECO:0000318"/>
    <property type="project" value="GO_Central"/>
</dbReference>
<keyword evidence="5" id="KW-0949">S-adenosyl-L-methionine</keyword>
<evidence type="ECO:0000313" key="10">
    <source>
        <dbReference type="EnsemblPlants" id="Zm00001eb440460_P002"/>
    </source>
</evidence>
<protein>
    <recommendedName>
        <fullName evidence="2">tRNA (guanine(46)-N(7))-methyltransferase</fullName>
        <ecNumber evidence="2">2.1.1.33</ecNumber>
    </recommendedName>
</protein>
<dbReference type="Proteomes" id="UP000007305">
    <property type="component" value="Unassembled WGS sequence"/>
</dbReference>
<dbReference type="SUPFAM" id="SSF50978">
    <property type="entry name" value="WD40 repeat-like"/>
    <property type="match status" value="1"/>
</dbReference>
<dbReference type="EnsemblPlants" id="Zm00001eb440460_T002">
    <property type="protein sequence ID" value="Zm00001eb440460_P002"/>
    <property type="gene ID" value="Zm00001eb440460"/>
</dbReference>
<feature type="region of interest" description="Disordered" evidence="7">
    <location>
        <begin position="268"/>
        <end position="301"/>
    </location>
</feature>
<keyword evidence="11" id="KW-1185">Reference proteome</keyword>
<dbReference type="InterPro" id="IPR015943">
    <property type="entry name" value="WD40/YVTN_repeat-like_dom_sf"/>
</dbReference>
<dbReference type="Gene3D" id="2.130.10.10">
    <property type="entry name" value="YVTN repeat-like/Quinoprotein amine dehydrogenase"/>
    <property type="match status" value="1"/>
</dbReference>
<evidence type="ECO:0000256" key="2">
    <source>
        <dbReference type="ARBA" id="ARBA00011977"/>
    </source>
</evidence>
<dbReference type="GO" id="GO:0036265">
    <property type="term" value="P:RNA (guanine-N7)-methylation"/>
    <property type="evidence" value="ECO:0000318"/>
    <property type="project" value="GO_Central"/>
</dbReference>
<feature type="compositionally biased region" description="Low complexity" evidence="7">
    <location>
        <begin position="268"/>
        <end position="281"/>
    </location>
</feature>
<evidence type="ECO:0000256" key="8">
    <source>
        <dbReference type="SAM" id="Phobius"/>
    </source>
</evidence>
<name>A0A804RNL2_MAIZE</name>
<accession>A0A804RNL2</accession>
<dbReference type="GO" id="GO:0030488">
    <property type="term" value="P:tRNA methylation"/>
    <property type="evidence" value="ECO:0000318"/>
    <property type="project" value="GO_Central"/>
</dbReference>
<feature type="chain" id="PRO_5033002821" description="tRNA (guanine(46)-N(7))-methyltransferase" evidence="9">
    <location>
        <begin position="16"/>
        <end position="359"/>
    </location>
</feature>
<evidence type="ECO:0000256" key="3">
    <source>
        <dbReference type="ARBA" id="ARBA00022603"/>
    </source>
</evidence>
<comment type="catalytic activity">
    <reaction evidence="1">
        <text>guanosine(46) in tRNA + S-adenosyl-L-methionine = N(7)-methylguanosine(46) in tRNA + S-adenosyl-L-homocysteine</text>
        <dbReference type="Rhea" id="RHEA:42708"/>
        <dbReference type="Rhea" id="RHEA-COMP:10188"/>
        <dbReference type="Rhea" id="RHEA-COMP:10189"/>
        <dbReference type="ChEBI" id="CHEBI:57856"/>
        <dbReference type="ChEBI" id="CHEBI:59789"/>
        <dbReference type="ChEBI" id="CHEBI:74269"/>
        <dbReference type="ChEBI" id="CHEBI:74480"/>
        <dbReference type="EC" id="2.1.1.33"/>
    </reaction>
</comment>
<evidence type="ECO:0000256" key="1">
    <source>
        <dbReference type="ARBA" id="ARBA00000142"/>
    </source>
</evidence>
<dbReference type="InParanoid" id="A0A804RNL2"/>
<keyword evidence="9" id="KW-0732">Signal</keyword>
<sequence length="359" mass="40211">MAWTAAATVCWRLLRLPFAPLPSLVPGLVFLAQRPDAVDKEYADLNLRPLYPNVCRHPSSLRPYPGAIPILPLIHLCTQRGHHIRVRQHMNPLSSSFSEPTGPPEWKEVFDDPLLPLMVDIGCGSGRFLIWHAKNSGKSQNYLGLEIRQKVNRIRELPQNIGMMSTFFPLSSRGNNGWIVIKVQVFSSEAWYETSSKIIATHTDSPDVLIWDVEAQPNRHAVLGASESRPDLEIVEFALAMCPAEPYVLSEGKDKSVVLWSIQDHISALGDSSSSPGASDSKQSVKTTNEKESPKVDPRGIFHGHDSRVEDVQFYPSRSFVVWVMMLVLFCGMLELALLQLLRLRKLTVEMFIVLIGIP</sequence>
<feature type="signal peptide" evidence="9">
    <location>
        <begin position="1"/>
        <end position="15"/>
    </location>
</feature>
<dbReference type="PANTHER" id="PTHR23417:SF21">
    <property type="entry name" value="TRNA (GUANINE-N(7)-)-METHYLTRANSFERASE"/>
    <property type="match status" value="1"/>
</dbReference>
<feature type="compositionally biased region" description="Basic and acidic residues" evidence="7">
    <location>
        <begin position="288"/>
        <end position="301"/>
    </location>
</feature>
<keyword evidence="8" id="KW-0812">Transmembrane</keyword>
<dbReference type="GO" id="GO:0008176">
    <property type="term" value="F:tRNA (guanine(46)-N7)-methyltransferase activity"/>
    <property type="evidence" value="ECO:0000318"/>
    <property type="project" value="GO_Central"/>
</dbReference>
<dbReference type="Gene3D" id="3.40.50.150">
    <property type="entry name" value="Vaccinia Virus protein VP39"/>
    <property type="match status" value="1"/>
</dbReference>
<evidence type="ECO:0000256" key="4">
    <source>
        <dbReference type="ARBA" id="ARBA00022679"/>
    </source>
</evidence>
<dbReference type="EC" id="2.1.1.33" evidence="2"/>
<evidence type="ECO:0000256" key="7">
    <source>
        <dbReference type="SAM" id="MobiDB-lite"/>
    </source>
</evidence>
<keyword evidence="8" id="KW-0472">Membrane</keyword>
<proteinExistence type="predicted"/>
<keyword evidence="6" id="KW-0819">tRNA processing</keyword>
<keyword evidence="8" id="KW-1133">Transmembrane helix</keyword>
<keyword evidence="4" id="KW-0808">Transferase</keyword>